<keyword evidence="1" id="KW-0732">Signal</keyword>
<sequence length="214" mass="23447">MTLPTRFRIVALSALLLAAAVPAAAKSEMPRDVVFDVYRNGSLFGEHAVRFEQLPGGELQVDIDVELRVGFGPVTVFRYQHAADEVWADGALQSLQASTLKDGDRERFTLRRRPDGHVDIDGDIVEALHPSSHWSGYTPGVPAVLNTETGEPMPVEIEDLGVGTVTTADGVIEARHLRMTGTVSVDLWYDATGRWVGCAFTIGDQDIVYRLRDT</sequence>
<dbReference type="Proteomes" id="UP000273675">
    <property type="component" value="Unassembled WGS sequence"/>
</dbReference>
<dbReference type="InterPro" id="IPR045767">
    <property type="entry name" value="DUF6134"/>
</dbReference>
<dbReference type="OrthoDB" id="6086999at2"/>
<feature type="signal peptide" evidence="1">
    <location>
        <begin position="1"/>
        <end position="25"/>
    </location>
</feature>
<evidence type="ECO:0008006" key="4">
    <source>
        <dbReference type="Google" id="ProtNLM"/>
    </source>
</evidence>
<dbReference type="AlphaFoldDB" id="A0A495DLP4"/>
<dbReference type="EMBL" id="RBIM01000002">
    <property type="protein sequence ID" value="RKR02848.1"/>
    <property type="molecule type" value="Genomic_DNA"/>
</dbReference>
<protein>
    <recommendedName>
        <fullName evidence="4">Secreted protein</fullName>
    </recommendedName>
</protein>
<proteinExistence type="predicted"/>
<evidence type="ECO:0000313" key="3">
    <source>
        <dbReference type="Proteomes" id="UP000273675"/>
    </source>
</evidence>
<feature type="chain" id="PRO_5019846726" description="Secreted protein" evidence="1">
    <location>
        <begin position="26"/>
        <end position="214"/>
    </location>
</feature>
<reference evidence="2 3" key="1">
    <citation type="submission" date="2018-10" db="EMBL/GenBank/DDBJ databases">
        <title>Genomic Encyclopedia of Type Strains, Phase IV (KMG-IV): sequencing the most valuable type-strain genomes for metagenomic binning, comparative biology and taxonomic classification.</title>
        <authorList>
            <person name="Goeker M."/>
        </authorList>
    </citation>
    <scope>NUCLEOTIDE SEQUENCE [LARGE SCALE GENOMIC DNA]</scope>
    <source>
        <strain evidence="2 3">DSM 4734</strain>
    </source>
</reference>
<evidence type="ECO:0000256" key="1">
    <source>
        <dbReference type="SAM" id="SignalP"/>
    </source>
</evidence>
<name>A0A495DLP4_9PROT</name>
<gene>
    <name evidence="2" type="ORF">C7435_0788</name>
</gene>
<comment type="caution">
    <text evidence="2">The sequence shown here is derived from an EMBL/GenBank/DDBJ whole genome shotgun (WGS) entry which is preliminary data.</text>
</comment>
<organism evidence="2 3">
    <name type="scientific">Maricaulis maris</name>
    <dbReference type="NCBI Taxonomy" id="74318"/>
    <lineage>
        <taxon>Bacteria</taxon>
        <taxon>Pseudomonadati</taxon>
        <taxon>Pseudomonadota</taxon>
        <taxon>Alphaproteobacteria</taxon>
        <taxon>Maricaulales</taxon>
        <taxon>Maricaulaceae</taxon>
        <taxon>Maricaulis</taxon>
    </lineage>
</organism>
<evidence type="ECO:0000313" key="2">
    <source>
        <dbReference type="EMBL" id="RKR02848.1"/>
    </source>
</evidence>
<dbReference type="RefSeq" id="WP_121210133.1">
    <property type="nucleotide sequence ID" value="NZ_RBIM01000002.1"/>
</dbReference>
<accession>A0A495DLP4</accession>
<dbReference type="Pfam" id="PF19630">
    <property type="entry name" value="DUF6134"/>
    <property type="match status" value="1"/>
</dbReference>